<evidence type="ECO:0000256" key="5">
    <source>
        <dbReference type="ARBA" id="ARBA00022692"/>
    </source>
</evidence>
<evidence type="ECO:0000256" key="3">
    <source>
        <dbReference type="ARBA" id="ARBA00022448"/>
    </source>
</evidence>
<dbReference type="InterPro" id="IPR047817">
    <property type="entry name" value="ABC2_TM_bact-type"/>
</dbReference>
<dbReference type="KEGG" id="mkc:kam1_1515"/>
<dbReference type="GO" id="GO:0140359">
    <property type="term" value="F:ABC-type transporter activity"/>
    <property type="evidence" value="ECO:0007669"/>
    <property type="project" value="InterPro"/>
</dbReference>
<feature type="transmembrane region" description="Helical" evidence="8">
    <location>
        <begin position="52"/>
        <end position="74"/>
    </location>
</feature>
<keyword evidence="3" id="KW-0813">Transport</keyword>
<feature type="domain" description="ABC transmembrane type-2" evidence="9">
    <location>
        <begin position="157"/>
        <end position="395"/>
    </location>
</feature>
<sequence length="397" mass="45355">MGFLICCGKDDWNKGRGQRRVERRSKKNMWNRVVGLIIKEILVFIRDPRSRFVLIVPPVIQMFVFGYAATFDLFKVSFALYDENRTYHSRELISKFKGSPVFILKKEIFNESQLTDEIQKRNVLFVLHIDQRFDRDLLSGRSGKVQLIIDGRNSNTAAILSGYANQIIADYNADWLKRNGGNAPVSQISFRALHNPNLLSQWFIVPGLIAILTFVVSAMTIGLSIAREKEMGTFDQLLVTPLRPIEILIGKTIPGLIFALLEATLILLAALLWFRIPFNGDILVLYLGLLFFLFAIIGIELAISSIASTQQQALLGVFFFLVPSIILSGFSTPIRNMPESIQMLTYLNPMRYFLIIVRGVFLEGRGLDTLWTQYFPLLIIGFISMSFSWFLFKKRLY</sequence>
<dbReference type="STRING" id="1202785.A946_00860"/>
<feature type="transmembrane region" description="Helical" evidence="8">
    <location>
        <begin position="253"/>
        <end position="274"/>
    </location>
</feature>
<keyword evidence="5 8" id="KW-0812">Transmembrane</keyword>
<gene>
    <name evidence="10" type="ORF">kam1_1515</name>
</gene>
<dbReference type="PROSITE" id="PS51012">
    <property type="entry name" value="ABC_TM2"/>
    <property type="match status" value="1"/>
</dbReference>
<evidence type="ECO:0000256" key="4">
    <source>
        <dbReference type="ARBA" id="ARBA00022475"/>
    </source>
</evidence>
<protein>
    <submittedName>
        <fullName evidence="10">ABC-2 type transport system permease protein</fullName>
    </submittedName>
</protein>
<dbReference type="PANTHER" id="PTHR30294:SF44">
    <property type="entry name" value="MULTIDRUG ABC TRANSPORTER PERMEASE YBHR-RELATED"/>
    <property type="match status" value="1"/>
</dbReference>
<feature type="transmembrane region" description="Helical" evidence="8">
    <location>
        <begin position="283"/>
        <end position="307"/>
    </location>
</feature>
<feature type="transmembrane region" description="Helical" evidence="8">
    <location>
        <begin position="374"/>
        <end position="392"/>
    </location>
</feature>
<evidence type="ECO:0000256" key="6">
    <source>
        <dbReference type="ARBA" id="ARBA00022989"/>
    </source>
</evidence>
<dbReference type="InterPro" id="IPR013525">
    <property type="entry name" value="ABC2_TM"/>
</dbReference>
<evidence type="ECO:0000256" key="2">
    <source>
        <dbReference type="ARBA" id="ARBA00007783"/>
    </source>
</evidence>
<feature type="transmembrane region" description="Helical" evidence="8">
    <location>
        <begin position="313"/>
        <end position="331"/>
    </location>
</feature>
<dbReference type="Gene3D" id="3.40.1710.10">
    <property type="entry name" value="abc type-2 transporter like domain"/>
    <property type="match status" value="1"/>
</dbReference>
<dbReference type="Proteomes" id="UP000315925">
    <property type="component" value="Chromosome"/>
</dbReference>
<evidence type="ECO:0000256" key="7">
    <source>
        <dbReference type="ARBA" id="ARBA00023136"/>
    </source>
</evidence>
<dbReference type="Pfam" id="PF12698">
    <property type="entry name" value="ABC2_membrane_3"/>
    <property type="match status" value="1"/>
</dbReference>
<proteinExistence type="inferred from homology"/>
<keyword evidence="7 8" id="KW-0472">Membrane</keyword>
<evidence type="ECO:0000256" key="8">
    <source>
        <dbReference type="SAM" id="Phobius"/>
    </source>
</evidence>
<comment type="similarity">
    <text evidence="2">Belongs to the ABC-2 integral membrane protein family.</text>
</comment>
<dbReference type="EMBL" id="CP037899">
    <property type="protein sequence ID" value="QDQ42734.1"/>
    <property type="molecule type" value="Genomic_DNA"/>
</dbReference>
<reference evidence="11" key="1">
    <citation type="submission" date="2019-03" db="EMBL/GenBank/DDBJ databases">
        <title>Complete genome of Methylacidiphilum kamchatkense Kam1.</title>
        <authorList>
            <person name="Kruse T."/>
            <person name="Murarilal Ratnadevi C."/>
            <person name="Erikstad H.-A."/>
            <person name="Birkeland N.-K."/>
        </authorList>
    </citation>
    <scope>NUCLEOTIDE SEQUENCE [LARGE SCALE GENOMIC DNA]</scope>
    <source>
        <strain evidence="11">kam1</strain>
    </source>
</reference>
<organism evidence="10 11">
    <name type="scientific">Methylacidiphilum kamchatkense Kam1</name>
    <dbReference type="NCBI Taxonomy" id="1202785"/>
    <lineage>
        <taxon>Bacteria</taxon>
        <taxon>Pseudomonadati</taxon>
        <taxon>Verrucomicrobiota</taxon>
        <taxon>Methylacidiphilae</taxon>
        <taxon>Methylacidiphilales</taxon>
        <taxon>Methylacidiphilaceae</taxon>
        <taxon>Methylacidiphilum (ex Ratnadevi et al. 2023)</taxon>
    </lineage>
</organism>
<keyword evidence="4" id="KW-1003">Cell membrane</keyword>
<accession>A0A516TNG2</accession>
<feature type="transmembrane region" description="Helical" evidence="8">
    <location>
        <begin position="202"/>
        <end position="226"/>
    </location>
</feature>
<dbReference type="PANTHER" id="PTHR30294">
    <property type="entry name" value="MEMBRANE COMPONENT OF ABC TRANSPORTER YHHJ-RELATED"/>
    <property type="match status" value="1"/>
</dbReference>
<evidence type="ECO:0000313" key="10">
    <source>
        <dbReference type="EMBL" id="QDQ42734.1"/>
    </source>
</evidence>
<dbReference type="InterPro" id="IPR051449">
    <property type="entry name" value="ABC-2_transporter_component"/>
</dbReference>
<keyword evidence="6 8" id="KW-1133">Transmembrane helix</keyword>
<comment type="subcellular location">
    <subcellularLocation>
        <location evidence="1">Cell membrane</location>
        <topology evidence="1">Multi-pass membrane protein</topology>
    </subcellularLocation>
</comment>
<dbReference type="GO" id="GO:0005886">
    <property type="term" value="C:plasma membrane"/>
    <property type="evidence" value="ECO:0007669"/>
    <property type="project" value="UniProtKB-SubCell"/>
</dbReference>
<dbReference type="AlphaFoldDB" id="A0A516TNG2"/>
<evidence type="ECO:0000259" key="9">
    <source>
        <dbReference type="PROSITE" id="PS51012"/>
    </source>
</evidence>
<evidence type="ECO:0000256" key="1">
    <source>
        <dbReference type="ARBA" id="ARBA00004651"/>
    </source>
</evidence>
<name>A0A516TNG2_9BACT</name>
<evidence type="ECO:0000313" key="11">
    <source>
        <dbReference type="Proteomes" id="UP000315925"/>
    </source>
</evidence>